<dbReference type="RefSeq" id="WP_080809786.1">
    <property type="nucleotide sequence ID" value="NZ_LT828572.1"/>
</dbReference>
<dbReference type="AlphaFoldDB" id="A0A1W1HF87"/>
<name>A0A1W1HF87_9BACT</name>
<evidence type="ECO:0000313" key="2">
    <source>
        <dbReference type="Proteomes" id="UP000191931"/>
    </source>
</evidence>
<dbReference type="STRING" id="1246637.MTBBW1_2620006"/>
<organism evidence="1 2">
    <name type="scientific">Desulfamplus magnetovallimortis</name>
    <dbReference type="NCBI Taxonomy" id="1246637"/>
    <lineage>
        <taxon>Bacteria</taxon>
        <taxon>Pseudomonadati</taxon>
        <taxon>Thermodesulfobacteriota</taxon>
        <taxon>Desulfobacteria</taxon>
        <taxon>Desulfobacterales</taxon>
        <taxon>Desulfobacteraceae</taxon>
        <taxon>Desulfamplus</taxon>
    </lineage>
</organism>
<proteinExistence type="predicted"/>
<gene>
    <name evidence="1" type="ORF">MTBBW1_2620006</name>
</gene>
<dbReference type="EMBL" id="FWEV01000182">
    <property type="protein sequence ID" value="SLM31042.1"/>
    <property type="molecule type" value="Genomic_DNA"/>
</dbReference>
<dbReference type="Proteomes" id="UP000191931">
    <property type="component" value="Unassembled WGS sequence"/>
</dbReference>
<reference evidence="1 2" key="1">
    <citation type="submission" date="2017-03" db="EMBL/GenBank/DDBJ databases">
        <authorList>
            <person name="Afonso C.L."/>
            <person name="Miller P.J."/>
            <person name="Scott M.A."/>
            <person name="Spackman E."/>
            <person name="Goraichik I."/>
            <person name="Dimitrov K.M."/>
            <person name="Suarez D.L."/>
            <person name="Swayne D.E."/>
        </authorList>
    </citation>
    <scope>NUCLEOTIDE SEQUENCE [LARGE SCALE GENOMIC DNA]</scope>
    <source>
        <strain evidence="1">PRJEB14757</strain>
    </source>
</reference>
<evidence type="ECO:0000313" key="1">
    <source>
        <dbReference type="EMBL" id="SLM31042.1"/>
    </source>
</evidence>
<accession>A0A1W1HF87</accession>
<sequence>MKKKPEYVFGAKNFEKWGECKTYPLFMMNCPHDIASIVDHGFIADRACIWGGDEFEGYEMAVVSRTYCSDDVIDNPPEGLRCIRLPKDVMGKDDMGTAIATVITSNTQAANDLLNLALFHVPAIMMPYMLSLDMCESSLGITLMVSNSFTQKVSASITYKSDAEQPRFETHCQRCGSEYLEGFLIHNNENICCQRCCNNEYGFPPEEGMTIEDLKNPLEWTF</sequence>
<keyword evidence="2" id="KW-1185">Reference proteome</keyword>
<protein>
    <submittedName>
        <fullName evidence="1">Uncharacterized protein</fullName>
    </submittedName>
</protein>